<evidence type="ECO:0000256" key="3">
    <source>
        <dbReference type="ARBA" id="ARBA00022946"/>
    </source>
</evidence>
<accession>A0A9P0D7I6</accession>
<keyword evidence="11" id="KW-1185">Reference proteome</keyword>
<evidence type="ECO:0000256" key="6">
    <source>
        <dbReference type="ARBA" id="ARBA00023274"/>
    </source>
</evidence>
<dbReference type="FunFam" id="3.90.79.10:FF:000018">
    <property type="entry name" value="39S ribosomal protein L46, mitochondrial"/>
    <property type="match status" value="1"/>
</dbReference>
<comment type="subcellular location">
    <subcellularLocation>
        <location evidence="1">Mitochondrion</location>
    </subcellularLocation>
</comment>
<evidence type="ECO:0000256" key="5">
    <source>
        <dbReference type="ARBA" id="ARBA00023128"/>
    </source>
</evidence>
<dbReference type="GO" id="GO:0003735">
    <property type="term" value="F:structural constituent of ribosome"/>
    <property type="evidence" value="ECO:0007669"/>
    <property type="project" value="InterPro"/>
</dbReference>
<evidence type="ECO:0000256" key="2">
    <source>
        <dbReference type="ARBA" id="ARBA00009070"/>
    </source>
</evidence>
<dbReference type="Pfam" id="PF11788">
    <property type="entry name" value="MRP-L46"/>
    <property type="match status" value="1"/>
</dbReference>
<gene>
    <name evidence="10" type="ORF">PSYICH_LOCUS13626</name>
</gene>
<dbReference type="SUPFAM" id="SSF55811">
    <property type="entry name" value="Nudix"/>
    <property type="match status" value="1"/>
</dbReference>
<dbReference type="InterPro" id="IPR040008">
    <property type="entry name" value="Ribosomal_mL46"/>
</dbReference>
<evidence type="ECO:0000256" key="1">
    <source>
        <dbReference type="ARBA" id="ARBA00004173"/>
    </source>
</evidence>
<organism evidence="10 11">
    <name type="scientific">Psylliodes chrysocephalus</name>
    <dbReference type="NCBI Taxonomy" id="3402493"/>
    <lineage>
        <taxon>Eukaryota</taxon>
        <taxon>Metazoa</taxon>
        <taxon>Ecdysozoa</taxon>
        <taxon>Arthropoda</taxon>
        <taxon>Hexapoda</taxon>
        <taxon>Insecta</taxon>
        <taxon>Pterygota</taxon>
        <taxon>Neoptera</taxon>
        <taxon>Endopterygota</taxon>
        <taxon>Coleoptera</taxon>
        <taxon>Polyphaga</taxon>
        <taxon>Cucujiformia</taxon>
        <taxon>Chrysomeloidea</taxon>
        <taxon>Chrysomelidae</taxon>
        <taxon>Galerucinae</taxon>
        <taxon>Alticini</taxon>
        <taxon>Psylliodes</taxon>
    </lineage>
</organism>
<dbReference type="OrthoDB" id="194611at2759"/>
<comment type="similarity">
    <text evidence="2">Belongs to the mitochondrion-specific ribosomal protein mL46 family.</text>
</comment>
<keyword evidence="3" id="KW-0809">Transit peptide</keyword>
<keyword evidence="4" id="KW-0689">Ribosomal protein</keyword>
<dbReference type="EMBL" id="OV651819">
    <property type="protein sequence ID" value="CAH1113409.1"/>
    <property type="molecule type" value="Genomic_DNA"/>
</dbReference>
<evidence type="ECO:0000256" key="4">
    <source>
        <dbReference type="ARBA" id="ARBA00022980"/>
    </source>
</evidence>
<keyword evidence="5" id="KW-0496">Mitochondrion</keyword>
<name>A0A9P0D7I6_9CUCU</name>
<dbReference type="Gene3D" id="3.90.79.10">
    <property type="entry name" value="Nucleoside Triphosphate Pyrophosphohydrolase"/>
    <property type="match status" value="1"/>
</dbReference>
<dbReference type="Proteomes" id="UP001153636">
    <property type="component" value="Chromosome 7"/>
</dbReference>
<dbReference type="PANTHER" id="PTHR13124:SF12">
    <property type="entry name" value="LARGE RIBOSOMAL SUBUNIT PROTEIN ML46"/>
    <property type="match status" value="1"/>
</dbReference>
<dbReference type="InterPro" id="IPR021757">
    <property type="entry name" value="Ribosomal_mL46_N"/>
</dbReference>
<evidence type="ECO:0000259" key="9">
    <source>
        <dbReference type="Pfam" id="PF11788"/>
    </source>
</evidence>
<keyword evidence="6" id="KW-0687">Ribonucleoprotein</keyword>
<dbReference type="InterPro" id="IPR033650">
    <property type="entry name" value="Ribosomal_mL46_NUDIX"/>
</dbReference>
<feature type="domain" description="Large ribosomal subunit protein mL46 N-terminal" evidence="9">
    <location>
        <begin position="34"/>
        <end position="131"/>
    </location>
</feature>
<proteinExistence type="inferred from homology"/>
<dbReference type="PANTHER" id="PTHR13124">
    <property type="entry name" value="39S RIBOSOMAL PROTEIN L46, MITOCHONDRIAL PRECURSOR-RELATED"/>
    <property type="match status" value="1"/>
</dbReference>
<dbReference type="GO" id="GO:0005762">
    <property type="term" value="C:mitochondrial large ribosomal subunit"/>
    <property type="evidence" value="ECO:0007669"/>
    <property type="project" value="TreeGrafter"/>
</dbReference>
<dbReference type="InterPro" id="IPR015797">
    <property type="entry name" value="NUDIX_hydrolase-like_dom_sf"/>
</dbReference>
<protein>
    <recommendedName>
        <fullName evidence="7">Large ribosomal subunit protein mL46</fullName>
    </recommendedName>
    <alternativeName>
        <fullName evidence="8">39S ribosomal protein L46, mitochondrial</fullName>
    </alternativeName>
</protein>
<sequence>MLKNHFQLLKQSCNQLKHVVSVRTQAQNTTNQKWDLFSAVCLERKPVVTPALTEIEKEYKQYLKDLEFELSVKSNFELRHEADVKHLAVLKEGGEIDDTEVNLKQTAQDLKDLWNAEAAEFKPADKITDADKKNDLKSLNRKLDKHLIFVVNQKLGDKKLYMLPQGLRQDGETLRQVAERVLKETIGSELKTQIYSNAPCGFYKYKYPANIQQERNVVGAKIFIYFARYLKGQPSLKGIDYKWLDRTELDKTLPPQYKSSVQQFLIDE</sequence>
<dbReference type="AlphaFoldDB" id="A0A9P0D7I6"/>
<dbReference type="GO" id="GO:0005743">
    <property type="term" value="C:mitochondrial inner membrane"/>
    <property type="evidence" value="ECO:0007669"/>
    <property type="project" value="UniProtKB-ARBA"/>
</dbReference>
<evidence type="ECO:0000313" key="10">
    <source>
        <dbReference type="EMBL" id="CAH1113409.1"/>
    </source>
</evidence>
<evidence type="ECO:0000313" key="11">
    <source>
        <dbReference type="Proteomes" id="UP001153636"/>
    </source>
</evidence>
<dbReference type="CDD" id="cd04661">
    <property type="entry name" value="NUDIX_MRP_L46"/>
    <property type="match status" value="1"/>
</dbReference>
<evidence type="ECO:0000256" key="8">
    <source>
        <dbReference type="ARBA" id="ARBA00035534"/>
    </source>
</evidence>
<evidence type="ECO:0000256" key="7">
    <source>
        <dbReference type="ARBA" id="ARBA00035190"/>
    </source>
</evidence>
<reference evidence="10" key="1">
    <citation type="submission" date="2022-01" db="EMBL/GenBank/DDBJ databases">
        <authorList>
            <person name="King R."/>
        </authorList>
    </citation>
    <scope>NUCLEOTIDE SEQUENCE</scope>
</reference>